<proteinExistence type="predicted"/>
<dbReference type="SUPFAM" id="SSF52047">
    <property type="entry name" value="RNI-like"/>
    <property type="match status" value="1"/>
</dbReference>
<sequence length="451" mass="53454">MDRISELPRDILQQILNFLSQKEAVQTSVLSKSWRYNWCIRTNLDLSFDNFRGDKLEFLSVVDNILRRQCDERLSLDEFHLSISLDDPDLDHTSGSYLKKWVPLLTVIVFGAESLQDLHLDNFVLDRETMERILPWKHLTSLRLEHVYIEDEILQKITLGCPLVENLKVEGNSWRVRAVNLNHLHNLKYLFLQLYERENDQHCSFELPPPSLETVQLCFSNFSYHKGADFRNLDSLCMQYVRSSPWDRFSSTIFPCLKRLTIYHCPGIEKTKLFINAPNILYFAYHGLKVPTISFAETSSEWKSEIYLDYNGLTWFLELHELLNSLRHSEISLAIDQHGRINKHVTVGENVDNRPIVESLKMDSRLVVYMFFICRPRNIYGYEIKSVRFLRKFLMKRESGNEHMQLLFRDLEEVSFETRVDIREEWRPLTLSDLKSGLEFRFAFKWRNTPL</sequence>
<protein>
    <recommendedName>
        <fullName evidence="1">F-box domain-containing protein</fullName>
    </recommendedName>
</protein>
<dbReference type="PROSITE" id="PS50181">
    <property type="entry name" value="FBOX"/>
    <property type="match status" value="1"/>
</dbReference>
<dbReference type="Pfam" id="PF24758">
    <property type="entry name" value="LRR_At5g56370"/>
    <property type="match status" value="1"/>
</dbReference>
<gene>
    <name evidence="2" type="ORF">MIMGU_mgv1a026699mg</name>
</gene>
<dbReference type="PANTHER" id="PTHR31639:SF42">
    <property type="entry name" value="OS02G0160200 PROTEIN"/>
    <property type="match status" value="1"/>
</dbReference>
<keyword evidence="3" id="KW-1185">Reference proteome</keyword>
<dbReference type="Gene3D" id="3.80.10.10">
    <property type="entry name" value="Ribonuclease Inhibitor"/>
    <property type="match status" value="1"/>
</dbReference>
<evidence type="ECO:0000259" key="1">
    <source>
        <dbReference type="PROSITE" id="PS50181"/>
    </source>
</evidence>
<organism evidence="2 3">
    <name type="scientific">Erythranthe guttata</name>
    <name type="common">Yellow monkey flower</name>
    <name type="synonym">Mimulus guttatus</name>
    <dbReference type="NCBI Taxonomy" id="4155"/>
    <lineage>
        <taxon>Eukaryota</taxon>
        <taxon>Viridiplantae</taxon>
        <taxon>Streptophyta</taxon>
        <taxon>Embryophyta</taxon>
        <taxon>Tracheophyta</taxon>
        <taxon>Spermatophyta</taxon>
        <taxon>Magnoliopsida</taxon>
        <taxon>eudicotyledons</taxon>
        <taxon>Gunneridae</taxon>
        <taxon>Pentapetalae</taxon>
        <taxon>asterids</taxon>
        <taxon>lamiids</taxon>
        <taxon>Lamiales</taxon>
        <taxon>Phrymaceae</taxon>
        <taxon>Erythranthe</taxon>
    </lineage>
</organism>
<dbReference type="CDD" id="cd22160">
    <property type="entry name" value="F-box_AtFBL13-like"/>
    <property type="match status" value="1"/>
</dbReference>
<dbReference type="InterPro" id="IPR055411">
    <property type="entry name" value="LRR_FXL15/At3g58940/PEG3-like"/>
</dbReference>
<dbReference type="Pfam" id="PF00646">
    <property type="entry name" value="F-box"/>
    <property type="match status" value="1"/>
</dbReference>
<dbReference type="InterPro" id="IPR001810">
    <property type="entry name" value="F-box_dom"/>
</dbReference>
<feature type="domain" description="F-box" evidence="1">
    <location>
        <begin position="1"/>
        <end position="51"/>
    </location>
</feature>
<dbReference type="Proteomes" id="UP000030748">
    <property type="component" value="Unassembled WGS sequence"/>
</dbReference>
<evidence type="ECO:0000313" key="2">
    <source>
        <dbReference type="EMBL" id="EYU22466.1"/>
    </source>
</evidence>
<dbReference type="SUPFAM" id="SSF81383">
    <property type="entry name" value="F-box domain"/>
    <property type="match status" value="1"/>
</dbReference>
<accession>A0A022Q3E7</accession>
<dbReference type="InterPro" id="IPR036047">
    <property type="entry name" value="F-box-like_dom_sf"/>
</dbReference>
<name>A0A022Q3E7_ERYGU</name>
<dbReference type="InterPro" id="IPR032675">
    <property type="entry name" value="LRR_dom_sf"/>
</dbReference>
<dbReference type="InterPro" id="IPR053781">
    <property type="entry name" value="F-box_AtFBL13-like"/>
</dbReference>
<dbReference type="AlphaFoldDB" id="A0A022Q3E7"/>
<dbReference type="EMBL" id="KI632201">
    <property type="protein sequence ID" value="EYU22466.1"/>
    <property type="molecule type" value="Genomic_DNA"/>
</dbReference>
<dbReference type="PANTHER" id="PTHR31639">
    <property type="entry name" value="F-BOX PROTEIN-LIKE"/>
    <property type="match status" value="1"/>
</dbReference>
<reference evidence="2 3" key="1">
    <citation type="journal article" date="2013" name="Proc. Natl. Acad. Sci. U.S.A.">
        <title>Fine-scale variation in meiotic recombination in Mimulus inferred from population shotgun sequencing.</title>
        <authorList>
            <person name="Hellsten U."/>
            <person name="Wright K.M."/>
            <person name="Jenkins J."/>
            <person name="Shu S."/>
            <person name="Yuan Y."/>
            <person name="Wessler S.R."/>
            <person name="Schmutz J."/>
            <person name="Willis J.H."/>
            <person name="Rokhsar D.S."/>
        </authorList>
    </citation>
    <scope>NUCLEOTIDE SEQUENCE [LARGE SCALE GENOMIC DNA]</scope>
    <source>
        <strain evidence="3">cv. DUN x IM62</strain>
    </source>
</reference>
<evidence type="ECO:0000313" key="3">
    <source>
        <dbReference type="Proteomes" id="UP000030748"/>
    </source>
</evidence>